<dbReference type="Pfam" id="PF08284">
    <property type="entry name" value="RVP_2"/>
    <property type="match status" value="1"/>
</dbReference>
<dbReference type="PROSITE" id="PS50878">
    <property type="entry name" value="RT_POL"/>
    <property type="match status" value="1"/>
</dbReference>
<keyword evidence="1" id="KW-0808">Transferase</keyword>
<sequence>MAISRHALTGGTSPKVIRLHAWLQGHEVLLLVDSGSFTSFIDARLASVLTGVIPLLRPCRVKVADGGELCCFSHIPHCSWVSQTHEFSTDMKVLPLGAYDAILGIDWLEEHSPMSVDWRAKHLLITTPTGPAQLRGHQERVEACSEINALQLQALHKQGSLAQIVQLYQITEEDEVYTPTPDNIQKVVDQFEDVFGEPTGLPPRRDCDHRIPLMAGAQPVNLRPYRHKPEHKDETEKQVQEMLRSRVIQRSHSPFSSPVILVKKKDGTWRLCIDYRQLNAMTVVAKYPVPVIEELLDELHGAKWFSKLDLRAGYHQIRLAEGEEFKTAFQTHSGHFEFKVLSYGLAGGPATFNSAVTGTLHPLMRECVLSFFDDILVFSKTLQDHAEHLRQVFELLRRDQWKAKRSKCSFGQQRITYLGHVISADGVATDPTKIEAVTAWPTPTNVKEVRQFLGLAGYYRRFIRQFGILARPLFNLLKKGTPFVWTDNTDQSFQVLKQSLVTAPVLALPDFQKQFTVETNACGTGIGAILQQDGHPIAFMSKSLCPKYQGLSTYEKEYLAVIAAVDQWRPYLQSAEF</sequence>
<dbReference type="InterPro" id="IPR041577">
    <property type="entry name" value="RT_RNaseH_2"/>
</dbReference>
<evidence type="ECO:0000256" key="1">
    <source>
        <dbReference type="ARBA" id="ARBA00022679"/>
    </source>
</evidence>
<dbReference type="InterPro" id="IPR043502">
    <property type="entry name" value="DNA/RNA_pol_sf"/>
</dbReference>
<dbReference type="FunFam" id="3.30.70.270:FF:000020">
    <property type="entry name" value="Transposon Tf2-6 polyprotein-like Protein"/>
    <property type="match status" value="1"/>
</dbReference>
<dbReference type="PANTHER" id="PTHR37984:SF5">
    <property type="entry name" value="PROTEIN NYNRIN-LIKE"/>
    <property type="match status" value="1"/>
</dbReference>
<keyword evidence="4" id="KW-0255">Endonuclease</keyword>
<keyword evidence="4" id="KW-0378">Hydrolase</keyword>
<feature type="domain" description="Reverse transcriptase" evidence="6">
    <location>
        <begin position="243"/>
        <end position="422"/>
    </location>
</feature>
<evidence type="ECO:0000256" key="4">
    <source>
        <dbReference type="ARBA" id="ARBA00022759"/>
    </source>
</evidence>
<reference evidence="7" key="3">
    <citation type="submission" date="2022-06" db="UniProtKB">
        <authorList>
            <consortium name="EnsemblPlants"/>
        </authorList>
    </citation>
    <scope>IDENTIFICATION</scope>
</reference>
<reference evidence="8" key="1">
    <citation type="journal article" date="2013" name="Nature">
        <title>Draft genome of the wheat A-genome progenitor Triticum urartu.</title>
        <authorList>
            <person name="Ling H.Q."/>
            <person name="Zhao S."/>
            <person name="Liu D."/>
            <person name="Wang J."/>
            <person name="Sun H."/>
            <person name="Zhang C."/>
            <person name="Fan H."/>
            <person name="Li D."/>
            <person name="Dong L."/>
            <person name="Tao Y."/>
            <person name="Gao C."/>
            <person name="Wu H."/>
            <person name="Li Y."/>
            <person name="Cui Y."/>
            <person name="Guo X."/>
            <person name="Zheng S."/>
            <person name="Wang B."/>
            <person name="Yu K."/>
            <person name="Liang Q."/>
            <person name="Yang W."/>
            <person name="Lou X."/>
            <person name="Chen J."/>
            <person name="Feng M."/>
            <person name="Jian J."/>
            <person name="Zhang X."/>
            <person name="Luo G."/>
            <person name="Jiang Y."/>
            <person name="Liu J."/>
            <person name="Wang Z."/>
            <person name="Sha Y."/>
            <person name="Zhang B."/>
            <person name="Wu H."/>
            <person name="Tang D."/>
            <person name="Shen Q."/>
            <person name="Xue P."/>
            <person name="Zou S."/>
            <person name="Wang X."/>
            <person name="Liu X."/>
            <person name="Wang F."/>
            <person name="Yang Y."/>
            <person name="An X."/>
            <person name="Dong Z."/>
            <person name="Zhang K."/>
            <person name="Zhang X."/>
            <person name="Luo M.C."/>
            <person name="Dvorak J."/>
            <person name="Tong Y."/>
            <person name="Wang J."/>
            <person name="Yang H."/>
            <person name="Li Z."/>
            <person name="Wang D."/>
            <person name="Zhang A."/>
            <person name="Wang J."/>
        </authorList>
    </citation>
    <scope>NUCLEOTIDE SEQUENCE</scope>
    <source>
        <strain evidence="8">cv. G1812</strain>
    </source>
</reference>
<dbReference type="Proteomes" id="UP000015106">
    <property type="component" value="Chromosome 4"/>
</dbReference>
<dbReference type="InterPro" id="IPR000477">
    <property type="entry name" value="RT_dom"/>
</dbReference>
<dbReference type="EnsemblPlants" id="TuG1812G0400003284.01.T01">
    <property type="protein sequence ID" value="TuG1812G0400003284.01.T01.cds454005"/>
    <property type="gene ID" value="TuG1812G0400003284.01"/>
</dbReference>
<dbReference type="InterPro" id="IPR043128">
    <property type="entry name" value="Rev_trsase/Diguanyl_cyclase"/>
</dbReference>
<dbReference type="Pfam" id="PF17919">
    <property type="entry name" value="RT_RNaseH_2"/>
    <property type="match status" value="1"/>
</dbReference>
<evidence type="ECO:0000259" key="6">
    <source>
        <dbReference type="PROSITE" id="PS50878"/>
    </source>
</evidence>
<dbReference type="Gene3D" id="2.40.70.10">
    <property type="entry name" value="Acid Proteases"/>
    <property type="match status" value="1"/>
</dbReference>
<name>A0A8R7U9T3_TRIUA</name>
<dbReference type="PANTHER" id="PTHR37984">
    <property type="entry name" value="PROTEIN CBG26694"/>
    <property type="match status" value="1"/>
</dbReference>
<keyword evidence="3" id="KW-0540">Nuclease</keyword>
<dbReference type="Gene3D" id="3.30.70.270">
    <property type="match status" value="2"/>
</dbReference>
<dbReference type="CDD" id="cd00303">
    <property type="entry name" value="retropepsin_like"/>
    <property type="match status" value="1"/>
</dbReference>
<evidence type="ECO:0000313" key="8">
    <source>
        <dbReference type="Proteomes" id="UP000015106"/>
    </source>
</evidence>
<dbReference type="GO" id="GO:0004519">
    <property type="term" value="F:endonuclease activity"/>
    <property type="evidence" value="ECO:0007669"/>
    <property type="project" value="UniProtKB-KW"/>
</dbReference>
<dbReference type="GO" id="GO:0016779">
    <property type="term" value="F:nucleotidyltransferase activity"/>
    <property type="evidence" value="ECO:0007669"/>
    <property type="project" value="UniProtKB-KW"/>
</dbReference>
<keyword evidence="2" id="KW-0548">Nucleotidyltransferase</keyword>
<evidence type="ECO:0000256" key="2">
    <source>
        <dbReference type="ARBA" id="ARBA00022695"/>
    </source>
</evidence>
<dbReference type="CDD" id="cd01647">
    <property type="entry name" value="RT_LTR"/>
    <property type="match status" value="1"/>
</dbReference>
<dbReference type="InterPro" id="IPR050951">
    <property type="entry name" value="Retrovirus_Pol_polyprotein"/>
</dbReference>
<dbReference type="Gene3D" id="3.10.10.10">
    <property type="entry name" value="HIV Type 1 Reverse Transcriptase, subunit A, domain 1"/>
    <property type="match status" value="1"/>
</dbReference>
<dbReference type="SUPFAM" id="SSF56672">
    <property type="entry name" value="DNA/RNA polymerases"/>
    <property type="match status" value="1"/>
</dbReference>
<dbReference type="Pfam" id="PF00078">
    <property type="entry name" value="RVT_1"/>
    <property type="match status" value="1"/>
</dbReference>
<organism evidence="7 8">
    <name type="scientific">Triticum urartu</name>
    <name type="common">Red wild einkorn</name>
    <name type="synonym">Crithodium urartu</name>
    <dbReference type="NCBI Taxonomy" id="4572"/>
    <lineage>
        <taxon>Eukaryota</taxon>
        <taxon>Viridiplantae</taxon>
        <taxon>Streptophyta</taxon>
        <taxon>Embryophyta</taxon>
        <taxon>Tracheophyta</taxon>
        <taxon>Spermatophyta</taxon>
        <taxon>Magnoliopsida</taxon>
        <taxon>Liliopsida</taxon>
        <taxon>Poales</taxon>
        <taxon>Poaceae</taxon>
        <taxon>BOP clade</taxon>
        <taxon>Pooideae</taxon>
        <taxon>Triticodae</taxon>
        <taxon>Triticeae</taxon>
        <taxon>Triticinae</taxon>
        <taxon>Triticum</taxon>
    </lineage>
</organism>
<dbReference type="AlphaFoldDB" id="A0A8R7U9T3"/>
<dbReference type="Gramene" id="TuG1812G0400003284.01.T01">
    <property type="protein sequence ID" value="TuG1812G0400003284.01.T01.cds454005"/>
    <property type="gene ID" value="TuG1812G0400003284.01"/>
</dbReference>
<keyword evidence="5" id="KW-0511">Multifunctional enzyme</keyword>
<evidence type="ECO:0000256" key="5">
    <source>
        <dbReference type="ARBA" id="ARBA00023268"/>
    </source>
</evidence>
<evidence type="ECO:0000256" key="3">
    <source>
        <dbReference type="ARBA" id="ARBA00022722"/>
    </source>
</evidence>
<reference evidence="7" key="2">
    <citation type="submission" date="2018-03" db="EMBL/GenBank/DDBJ databases">
        <title>The Triticum urartu genome reveals the dynamic nature of wheat genome evolution.</title>
        <authorList>
            <person name="Ling H."/>
            <person name="Ma B."/>
            <person name="Shi X."/>
            <person name="Liu H."/>
            <person name="Dong L."/>
            <person name="Sun H."/>
            <person name="Cao Y."/>
            <person name="Gao Q."/>
            <person name="Zheng S."/>
            <person name="Li Y."/>
            <person name="Yu Y."/>
            <person name="Du H."/>
            <person name="Qi M."/>
            <person name="Li Y."/>
            <person name="Yu H."/>
            <person name="Cui Y."/>
            <person name="Wang N."/>
            <person name="Chen C."/>
            <person name="Wu H."/>
            <person name="Zhao Y."/>
            <person name="Zhang J."/>
            <person name="Li Y."/>
            <person name="Zhou W."/>
            <person name="Zhang B."/>
            <person name="Hu W."/>
            <person name="Eijk M."/>
            <person name="Tang J."/>
            <person name="Witsenboer H."/>
            <person name="Zhao S."/>
            <person name="Li Z."/>
            <person name="Zhang A."/>
            <person name="Wang D."/>
            <person name="Liang C."/>
        </authorList>
    </citation>
    <scope>NUCLEOTIDE SEQUENCE [LARGE SCALE GENOMIC DNA]</scope>
    <source>
        <strain evidence="7">cv. G1812</strain>
    </source>
</reference>
<dbReference type="SUPFAM" id="SSF50630">
    <property type="entry name" value="Acid proteases"/>
    <property type="match status" value="1"/>
</dbReference>
<keyword evidence="8" id="KW-1185">Reference proteome</keyword>
<dbReference type="InterPro" id="IPR021109">
    <property type="entry name" value="Peptidase_aspartic_dom_sf"/>
</dbReference>
<protein>
    <recommendedName>
        <fullName evidence="6">Reverse transcriptase domain-containing protein</fullName>
    </recommendedName>
</protein>
<evidence type="ECO:0000313" key="7">
    <source>
        <dbReference type="EnsemblPlants" id="TuG1812G0400003284.01.T01.cds454005"/>
    </source>
</evidence>
<proteinExistence type="predicted"/>
<accession>A0A8R7U9T3</accession>